<dbReference type="EMBL" id="JAIFTX010000004">
    <property type="protein sequence ID" value="MBX7289927.1"/>
    <property type="molecule type" value="Genomic_DNA"/>
</dbReference>
<dbReference type="PROSITE" id="PS50847">
    <property type="entry name" value="GRAM_POS_ANCHORING"/>
    <property type="match status" value="1"/>
</dbReference>
<evidence type="ECO:0000256" key="2">
    <source>
        <dbReference type="ARBA" id="ARBA00022525"/>
    </source>
</evidence>
<keyword evidence="4" id="KW-0572">Peptidoglycan-anchor</keyword>
<comment type="caution">
    <text evidence="7">The sequence shown here is derived from an EMBL/GenBank/DDBJ whole genome shotgun (WGS) entry which is preliminary data.</text>
</comment>
<dbReference type="KEGG" id="cchv:BTM20_02875"/>
<reference evidence="7 8" key="1">
    <citation type="submission" date="2021-08" db="EMBL/GenBank/DDBJ databases">
        <title>Genome sequence analysis of Clostridium chauvoei strains of European origin and evaluation of typing options for outbreak investigations.</title>
        <authorList>
            <person name="Abdel-Glil M."/>
            <person name="Thomas P."/>
            <person name="Seyboldt C."/>
        </authorList>
    </citation>
    <scope>NUCLEOTIDE SEQUENCE [LARGE SCALE GENOMIC DNA]</scope>
    <source>
        <strain evidence="7 8">S0260-09</strain>
    </source>
</reference>
<dbReference type="AlphaFoldDB" id="A0ABD4RET1"/>
<keyword evidence="1" id="KW-0134">Cell wall</keyword>
<evidence type="ECO:0000313" key="8">
    <source>
        <dbReference type="Proteomes" id="UP000775179"/>
    </source>
</evidence>
<feature type="transmembrane region" description="Helical" evidence="5">
    <location>
        <begin position="194"/>
        <end position="213"/>
    </location>
</feature>
<feature type="domain" description="Gram-positive cocci surface proteins LPxTG" evidence="6">
    <location>
        <begin position="187"/>
        <end position="218"/>
    </location>
</feature>
<dbReference type="RefSeq" id="WP_021874783.1">
    <property type="nucleotide sequence ID" value="NZ_CP018624.1"/>
</dbReference>
<evidence type="ECO:0000313" key="7">
    <source>
        <dbReference type="EMBL" id="MBX7289927.1"/>
    </source>
</evidence>
<keyword evidence="5" id="KW-0472">Membrane</keyword>
<keyword evidence="2" id="KW-0964">Secreted</keyword>
<dbReference type="InterPro" id="IPR019931">
    <property type="entry name" value="LPXTG_anchor"/>
</dbReference>
<dbReference type="GeneID" id="66300795"/>
<keyword evidence="5" id="KW-0812">Transmembrane</keyword>
<gene>
    <name evidence="7" type="ORF">K4H94_02530</name>
</gene>
<dbReference type="Pfam" id="PF00746">
    <property type="entry name" value="Gram_pos_anchor"/>
    <property type="match status" value="1"/>
</dbReference>
<evidence type="ECO:0000259" key="6">
    <source>
        <dbReference type="PROSITE" id="PS50847"/>
    </source>
</evidence>
<keyword evidence="3" id="KW-0732">Signal</keyword>
<accession>A0ABD4RET1</accession>
<sequence>MKRFLRFIILTLILTLNITCISTTKAFAIKIPSKITLIGDTEGIRIKGEDFLKIDNLMPGDKHIGIVDIESNHEEHFELYMRIEQPDKKDEYHLLDKLNLKLTIGNKEIYDGLVSDGTHLKNNIFIGVFKNGDREKIKAELSLDGKSVGNEYADKKSHLKWVFTATNINSSGEVDSSNGGNSLSGKLPSTGQEGIYKILGLALLAIASGILLFKNKKS</sequence>
<protein>
    <submittedName>
        <fullName evidence="7">LPXTG cell wall anchor domain-containing protein</fullName>
    </submittedName>
</protein>
<organism evidence="7 8">
    <name type="scientific">Clostridium chauvoei</name>
    <dbReference type="NCBI Taxonomy" id="46867"/>
    <lineage>
        <taxon>Bacteria</taxon>
        <taxon>Bacillati</taxon>
        <taxon>Bacillota</taxon>
        <taxon>Clostridia</taxon>
        <taxon>Eubacteriales</taxon>
        <taxon>Clostridiaceae</taxon>
        <taxon>Clostridium</taxon>
    </lineage>
</organism>
<evidence type="ECO:0000256" key="1">
    <source>
        <dbReference type="ARBA" id="ARBA00022512"/>
    </source>
</evidence>
<evidence type="ECO:0000256" key="5">
    <source>
        <dbReference type="SAM" id="Phobius"/>
    </source>
</evidence>
<dbReference type="NCBIfam" id="TIGR01167">
    <property type="entry name" value="LPXTG_anchor"/>
    <property type="match status" value="1"/>
</dbReference>
<evidence type="ECO:0000256" key="4">
    <source>
        <dbReference type="ARBA" id="ARBA00023088"/>
    </source>
</evidence>
<name>A0ABD4RET1_9CLOT</name>
<evidence type="ECO:0000256" key="3">
    <source>
        <dbReference type="ARBA" id="ARBA00022729"/>
    </source>
</evidence>
<dbReference type="Proteomes" id="UP000775179">
    <property type="component" value="Unassembled WGS sequence"/>
</dbReference>
<keyword evidence="5" id="KW-1133">Transmembrane helix</keyword>
<proteinExistence type="predicted"/>